<dbReference type="PANTHER" id="PTHR45755:SF4">
    <property type="entry name" value="ZINC TRANSPORTER 7"/>
    <property type="match status" value="1"/>
</dbReference>
<dbReference type="GO" id="GO:0031410">
    <property type="term" value="C:cytoplasmic vesicle"/>
    <property type="evidence" value="ECO:0007669"/>
    <property type="project" value="TreeGrafter"/>
</dbReference>
<dbReference type="InterPro" id="IPR058533">
    <property type="entry name" value="Cation_efflux_TM"/>
</dbReference>
<keyword evidence="6" id="KW-0406">Ion transport</keyword>
<dbReference type="Proteomes" id="UP000245591">
    <property type="component" value="Unassembled WGS sequence"/>
</dbReference>
<evidence type="ECO:0000256" key="4">
    <source>
        <dbReference type="ARBA" id="ARBA00022692"/>
    </source>
</evidence>
<sequence length="523" mass="58443">MYSGSLLTNKKKSRNVHTIILPNDYNQSNQLNSIAPKRDHFNSTQNSYKNSFTSNMEQNKNYLANYGKGSHHMMFDERLSSLPISANDIDLGINAIKKRNVGTHNNPHGHCQSDYDSDSGYSNEKNYNSQKNSGFSKLLSIKSSIVSSFGTLSSIISEILLNKESKGIFVFLVINLAYMFVQLAYGYINNSLGLVSDAIHMFFDCIALAVGLLAAVMSKWPQNRMYTMGYGRIEVLSGLINGCFLMLISISIFWEAITRLINPPEMKTSKLLIVSIGGLLSAHDHDHNMEGVFLHILADTLGSVGVIVSTLLIKWFGWTGFDPLASILIAVLIFASVIPLVRNSMKAMLFILPDNIAHQVEDSLNYLTSKDNVSSMSNDLGIIKFNRVQVWCHNGNNEIYGVIAVLVNAKIAATSALLSKKTDNHVNTHDHSHHNHIHEHSSHEHHHSNDHSHHSHNDNCDHSSLNNSEYPANEKTRGQIYEGELTNDILKKIVIRTQVETFGAFKSRIRGLKRLTVQVDLDL</sequence>
<feature type="transmembrane region" description="Helical" evidence="9">
    <location>
        <begin position="168"/>
        <end position="188"/>
    </location>
</feature>
<comment type="caution">
    <text evidence="11">The sequence shown here is derived from an EMBL/GenBank/DDBJ whole genome shotgun (WGS) entry which is preliminary data.</text>
</comment>
<feature type="region of interest" description="Disordered" evidence="8">
    <location>
        <begin position="424"/>
        <end position="471"/>
    </location>
</feature>
<keyword evidence="5 9" id="KW-1133">Transmembrane helix</keyword>
<dbReference type="InterPro" id="IPR045316">
    <property type="entry name" value="Msc2-like"/>
</dbReference>
<keyword evidence="12" id="KW-1185">Reference proteome</keyword>
<dbReference type="GO" id="GO:0006882">
    <property type="term" value="P:intracellular zinc ion homeostasis"/>
    <property type="evidence" value="ECO:0007669"/>
    <property type="project" value="InterPro"/>
</dbReference>
<comment type="subcellular location">
    <subcellularLocation>
        <location evidence="1">Membrane</location>
        <topology evidence="1">Multi-pass membrane protein</topology>
    </subcellularLocation>
</comment>
<dbReference type="Pfam" id="PF01545">
    <property type="entry name" value="Cation_efflux"/>
    <property type="match status" value="1"/>
</dbReference>
<feature type="transmembrane region" description="Helical" evidence="9">
    <location>
        <begin position="200"/>
        <end position="221"/>
    </location>
</feature>
<keyword evidence="3" id="KW-0813">Transport</keyword>
<name>A0A2U1JAY8_SMIAN</name>
<dbReference type="Gene3D" id="1.20.1510.10">
    <property type="entry name" value="Cation efflux protein transmembrane domain"/>
    <property type="match status" value="1"/>
</dbReference>
<accession>A0A2U1JAY8</accession>
<dbReference type="GO" id="GO:0005794">
    <property type="term" value="C:Golgi apparatus"/>
    <property type="evidence" value="ECO:0007669"/>
    <property type="project" value="TreeGrafter"/>
</dbReference>
<evidence type="ECO:0000256" key="6">
    <source>
        <dbReference type="ARBA" id="ARBA00023065"/>
    </source>
</evidence>
<dbReference type="GO" id="GO:0005385">
    <property type="term" value="F:zinc ion transmembrane transporter activity"/>
    <property type="evidence" value="ECO:0007669"/>
    <property type="project" value="InterPro"/>
</dbReference>
<keyword evidence="4 9" id="KW-0812">Transmembrane</keyword>
<dbReference type="NCBIfam" id="TIGR01297">
    <property type="entry name" value="CDF"/>
    <property type="match status" value="1"/>
</dbReference>
<evidence type="ECO:0000259" key="10">
    <source>
        <dbReference type="Pfam" id="PF01545"/>
    </source>
</evidence>
<dbReference type="PANTHER" id="PTHR45755">
    <property type="match status" value="1"/>
</dbReference>
<feature type="transmembrane region" description="Helical" evidence="9">
    <location>
        <begin position="323"/>
        <end position="341"/>
    </location>
</feature>
<evidence type="ECO:0000256" key="2">
    <source>
        <dbReference type="ARBA" id="ARBA00008873"/>
    </source>
</evidence>
<evidence type="ECO:0000313" key="12">
    <source>
        <dbReference type="Proteomes" id="UP000245591"/>
    </source>
</evidence>
<proteinExistence type="inferred from homology"/>
<feature type="region of interest" description="Disordered" evidence="8">
    <location>
        <begin position="102"/>
        <end position="123"/>
    </location>
</feature>
<reference evidence="11 12" key="1">
    <citation type="journal article" date="2018" name="MBio">
        <title>Comparative Genomics Reveals the Core Gene Toolbox for the Fungus-Insect Symbiosis.</title>
        <authorList>
            <person name="Wang Y."/>
            <person name="Stata M."/>
            <person name="Wang W."/>
            <person name="Stajich J.E."/>
            <person name="White M.M."/>
            <person name="Moncalvo J.M."/>
        </authorList>
    </citation>
    <scope>NUCLEOTIDE SEQUENCE [LARGE SCALE GENOMIC DNA]</scope>
    <source>
        <strain evidence="11 12">AUS-126-30</strain>
    </source>
</reference>
<evidence type="ECO:0000256" key="7">
    <source>
        <dbReference type="ARBA" id="ARBA00023136"/>
    </source>
</evidence>
<evidence type="ECO:0000256" key="1">
    <source>
        <dbReference type="ARBA" id="ARBA00004141"/>
    </source>
</evidence>
<evidence type="ECO:0000313" key="11">
    <source>
        <dbReference type="EMBL" id="PWA02123.1"/>
    </source>
</evidence>
<dbReference type="InterPro" id="IPR002524">
    <property type="entry name" value="Cation_efflux"/>
</dbReference>
<dbReference type="AlphaFoldDB" id="A0A2U1JAY8"/>
<evidence type="ECO:0000256" key="8">
    <source>
        <dbReference type="SAM" id="MobiDB-lite"/>
    </source>
</evidence>
<comment type="similarity">
    <text evidence="2">Belongs to the cation diffusion facilitator (CDF) transporter (TC 2.A.4) family. SLC30A subfamily.</text>
</comment>
<feature type="compositionally biased region" description="Basic and acidic residues" evidence="8">
    <location>
        <begin position="438"/>
        <end position="461"/>
    </location>
</feature>
<keyword evidence="7 9" id="KW-0472">Membrane</keyword>
<evidence type="ECO:0000256" key="3">
    <source>
        <dbReference type="ARBA" id="ARBA00022448"/>
    </source>
</evidence>
<protein>
    <recommendedName>
        <fullName evidence="10">Cation efflux protein transmembrane domain-containing protein</fullName>
    </recommendedName>
</protein>
<dbReference type="GO" id="GO:0016020">
    <property type="term" value="C:membrane"/>
    <property type="evidence" value="ECO:0007669"/>
    <property type="project" value="UniProtKB-SubCell"/>
</dbReference>
<dbReference type="EMBL" id="MBFU01000106">
    <property type="protein sequence ID" value="PWA02123.1"/>
    <property type="molecule type" value="Genomic_DNA"/>
</dbReference>
<dbReference type="InterPro" id="IPR027469">
    <property type="entry name" value="Cation_efflux_TMD_sf"/>
</dbReference>
<evidence type="ECO:0000256" key="5">
    <source>
        <dbReference type="ARBA" id="ARBA00022989"/>
    </source>
</evidence>
<evidence type="ECO:0000256" key="9">
    <source>
        <dbReference type="SAM" id="Phobius"/>
    </source>
</evidence>
<dbReference type="GO" id="GO:1904257">
    <property type="term" value="P:zinc ion import into Golgi lumen"/>
    <property type="evidence" value="ECO:0007669"/>
    <property type="project" value="TreeGrafter"/>
</dbReference>
<dbReference type="SUPFAM" id="SSF161111">
    <property type="entry name" value="Cation efflux protein transmembrane domain-like"/>
    <property type="match status" value="1"/>
</dbReference>
<organism evidence="11 12">
    <name type="scientific">Smittium angustum</name>
    <dbReference type="NCBI Taxonomy" id="133377"/>
    <lineage>
        <taxon>Eukaryota</taxon>
        <taxon>Fungi</taxon>
        <taxon>Fungi incertae sedis</taxon>
        <taxon>Zoopagomycota</taxon>
        <taxon>Kickxellomycotina</taxon>
        <taxon>Harpellomycetes</taxon>
        <taxon>Harpellales</taxon>
        <taxon>Legeriomycetaceae</taxon>
        <taxon>Smittium</taxon>
    </lineage>
</organism>
<feature type="domain" description="Cation efflux protein transmembrane" evidence="10">
    <location>
        <begin position="168"/>
        <end position="349"/>
    </location>
</feature>
<gene>
    <name evidence="11" type="ORF">BB558_001751</name>
</gene>
<feature type="transmembrane region" description="Helical" evidence="9">
    <location>
        <begin position="294"/>
        <end position="317"/>
    </location>
</feature>
<dbReference type="FunFam" id="1.20.1510.10:FF:000014">
    <property type="entry name" value="Cation efflux protein/ zinc transporter"/>
    <property type="match status" value="1"/>
</dbReference>
<feature type="transmembrane region" description="Helical" evidence="9">
    <location>
        <begin position="233"/>
        <end position="254"/>
    </location>
</feature>